<evidence type="ECO:0000256" key="1">
    <source>
        <dbReference type="SAM" id="Phobius"/>
    </source>
</evidence>
<comment type="caution">
    <text evidence="2">The sequence shown here is derived from an EMBL/GenBank/DDBJ whole genome shotgun (WGS) entry which is preliminary data.</text>
</comment>
<dbReference type="Pfam" id="PF07099">
    <property type="entry name" value="DUF1361"/>
    <property type="match status" value="1"/>
</dbReference>
<proteinExistence type="predicted"/>
<feature type="transmembrane region" description="Helical" evidence="1">
    <location>
        <begin position="30"/>
        <end position="48"/>
    </location>
</feature>
<keyword evidence="1" id="KW-1133">Transmembrane helix</keyword>
<accession>A0ABX2LK86</accession>
<sequence length="205" mass="24655">MTSRYIARLYFIILFTFSLFETRVFNFMSLNLFLAYIPFELCLLLRLFKPRKNYEWPLFIVFGLIFILLVPNTFYMLTDLIHLNQFTFDFYVRLNIMEWLYFTYILLGVFLAMYCMILIFINIMHFTTKVWLNRTLIIVLMFLNGLGIYMGRFLRFHTVHLITEPFTIIHQVITSLNTQTITFILLMVLLQTVIIIFVKGVRVAK</sequence>
<dbReference type="GeneID" id="74186342"/>
<feature type="transmembrane region" description="Helical" evidence="1">
    <location>
        <begin position="7"/>
        <end position="24"/>
    </location>
</feature>
<feature type="transmembrane region" description="Helical" evidence="1">
    <location>
        <begin position="135"/>
        <end position="154"/>
    </location>
</feature>
<feature type="transmembrane region" description="Helical" evidence="1">
    <location>
        <begin position="101"/>
        <end position="123"/>
    </location>
</feature>
<keyword evidence="3" id="KW-1185">Reference proteome</keyword>
<dbReference type="EMBL" id="JABVEG010000004">
    <property type="protein sequence ID" value="NUI82705.1"/>
    <property type="molecule type" value="Genomic_DNA"/>
</dbReference>
<organism evidence="2 3">
    <name type="scientific">Staphylococcus borealis</name>
    <dbReference type="NCBI Taxonomy" id="2742203"/>
    <lineage>
        <taxon>Bacteria</taxon>
        <taxon>Bacillati</taxon>
        <taxon>Bacillota</taxon>
        <taxon>Bacilli</taxon>
        <taxon>Bacillales</taxon>
        <taxon>Staphylococcaceae</taxon>
        <taxon>Staphylococcus</taxon>
    </lineage>
</organism>
<name>A0ABX2LK86_9STAP</name>
<dbReference type="InterPro" id="IPR009793">
    <property type="entry name" value="DUF1361"/>
</dbReference>
<evidence type="ECO:0000313" key="3">
    <source>
        <dbReference type="Proteomes" id="UP000610527"/>
    </source>
</evidence>
<dbReference type="Proteomes" id="UP000610527">
    <property type="component" value="Unassembled WGS sequence"/>
</dbReference>
<protein>
    <submittedName>
        <fullName evidence="2">DUF1361 domain-containing protein</fullName>
    </submittedName>
</protein>
<dbReference type="RefSeq" id="WP_053029981.1">
    <property type="nucleotide sequence ID" value="NZ_CUEE01000004.1"/>
</dbReference>
<keyword evidence="1" id="KW-0472">Membrane</keyword>
<reference evidence="2 3" key="1">
    <citation type="submission" date="2020-06" db="EMBL/GenBank/DDBJ databases">
        <title>Staphylococcus borealis sp. nov. -A novel member of the Staphylococcaceae family isolated from skin and blood in humans.</title>
        <authorList>
            <person name="Pain M."/>
            <person name="Wolden R."/>
            <person name="Jaen-Luchoro D."/>
            <person name="Salva-Serra F."/>
            <person name="Iglesias B.P."/>
            <person name="Karlsson R."/>
            <person name="Klingenberg C."/>
            <person name="Cavanagh J.P."/>
        </authorList>
    </citation>
    <scope>NUCLEOTIDE SEQUENCE [LARGE SCALE GENOMIC DNA]</scope>
    <source>
        <strain evidence="2 3">58-22</strain>
    </source>
</reference>
<feature type="transmembrane region" description="Helical" evidence="1">
    <location>
        <begin position="181"/>
        <end position="201"/>
    </location>
</feature>
<feature type="transmembrane region" description="Helical" evidence="1">
    <location>
        <begin position="60"/>
        <end position="81"/>
    </location>
</feature>
<keyword evidence="1" id="KW-0812">Transmembrane</keyword>
<evidence type="ECO:0000313" key="2">
    <source>
        <dbReference type="EMBL" id="NUI82705.1"/>
    </source>
</evidence>
<gene>
    <name evidence="2" type="ORF">HUN84_08210</name>
</gene>